<evidence type="ECO:0000313" key="1">
    <source>
        <dbReference type="EMBL" id="CAL5226703.1"/>
    </source>
</evidence>
<comment type="caution">
    <text evidence="1">The sequence shown here is derived from an EMBL/GenBank/DDBJ whole genome shotgun (WGS) entry which is preliminary data.</text>
</comment>
<sequence length="123" mass="14035">MPQRGKRIERIAERAATALTNPIVGVRSYRVEQGSWWFTVAHTDGSVAWRELKDMPEDFDRLFWPCNVRASFAVDPAPFPYKRLVNVALDGDNFLIEVMWSKCCEMSWLQADAAAMREAATPV</sequence>
<organism evidence="1 2">
    <name type="scientific">Coccomyxa viridis</name>
    <dbReference type="NCBI Taxonomy" id="1274662"/>
    <lineage>
        <taxon>Eukaryota</taxon>
        <taxon>Viridiplantae</taxon>
        <taxon>Chlorophyta</taxon>
        <taxon>core chlorophytes</taxon>
        <taxon>Trebouxiophyceae</taxon>
        <taxon>Trebouxiophyceae incertae sedis</taxon>
        <taxon>Coccomyxaceae</taxon>
        <taxon>Coccomyxa</taxon>
    </lineage>
</organism>
<name>A0ABP1G9I1_9CHLO</name>
<dbReference type="Proteomes" id="UP001497392">
    <property type="component" value="Unassembled WGS sequence"/>
</dbReference>
<keyword evidence="2" id="KW-1185">Reference proteome</keyword>
<gene>
    <name evidence="1" type="primary">g9554</name>
    <name evidence="1" type="ORF">VP750_LOCUS8609</name>
</gene>
<protein>
    <submittedName>
        <fullName evidence="1">G9554 protein</fullName>
    </submittedName>
</protein>
<evidence type="ECO:0000313" key="2">
    <source>
        <dbReference type="Proteomes" id="UP001497392"/>
    </source>
</evidence>
<accession>A0ABP1G9I1</accession>
<proteinExistence type="predicted"/>
<reference evidence="1 2" key="1">
    <citation type="submission" date="2024-06" db="EMBL/GenBank/DDBJ databases">
        <authorList>
            <person name="Kraege A."/>
            <person name="Thomma B."/>
        </authorList>
    </citation>
    <scope>NUCLEOTIDE SEQUENCE [LARGE SCALE GENOMIC DNA]</scope>
</reference>
<dbReference type="EMBL" id="CAXHTA020000016">
    <property type="protein sequence ID" value="CAL5226703.1"/>
    <property type="molecule type" value="Genomic_DNA"/>
</dbReference>